<sequence>TLTDSQLHRLNEGVRQLNARGSQNSVILLDNTAYVVSVRNKTVVTAVNNAAENNNIFTNIDSMAIV</sequence>
<keyword evidence="1" id="KW-0966">Cell projection</keyword>
<dbReference type="InterPro" id="IPR013367">
    <property type="entry name" value="Flagellar_put"/>
</dbReference>
<reference evidence="1" key="1">
    <citation type="journal article" date="2020" name="mSystems">
        <title>Genome- and Community-Level Interaction Insights into Carbon Utilization and Element Cycling Functions of Hydrothermarchaeota in Hydrothermal Sediment.</title>
        <authorList>
            <person name="Zhou Z."/>
            <person name="Liu Y."/>
            <person name="Xu W."/>
            <person name="Pan J."/>
            <person name="Luo Z.H."/>
            <person name="Li M."/>
        </authorList>
    </citation>
    <scope>NUCLEOTIDE SEQUENCE [LARGE SCALE GENOMIC DNA]</scope>
    <source>
        <strain evidence="1">HyVt-577</strain>
    </source>
</reference>
<evidence type="ECO:0000313" key="1">
    <source>
        <dbReference type="EMBL" id="HGY55128.1"/>
    </source>
</evidence>
<dbReference type="Pfam" id="PF12611">
    <property type="entry name" value="Flagellar_put"/>
    <property type="match status" value="1"/>
</dbReference>
<dbReference type="AlphaFoldDB" id="A0A7V4WUR4"/>
<keyword evidence="1" id="KW-0282">Flagellum</keyword>
<feature type="non-terminal residue" evidence="1">
    <location>
        <position position="1"/>
    </location>
</feature>
<proteinExistence type="predicted"/>
<protein>
    <submittedName>
        <fullName evidence="1">Flagellar protein</fullName>
    </submittedName>
</protein>
<keyword evidence="1" id="KW-0969">Cilium</keyword>
<comment type="caution">
    <text evidence="1">The sequence shown here is derived from an EMBL/GenBank/DDBJ whole genome shotgun (WGS) entry which is preliminary data.</text>
</comment>
<dbReference type="EMBL" id="DRQG01000052">
    <property type="protein sequence ID" value="HGY55128.1"/>
    <property type="molecule type" value="Genomic_DNA"/>
</dbReference>
<gene>
    <name evidence="1" type="ORF">ENK44_05480</name>
</gene>
<accession>A0A7V4WUR4</accession>
<name>A0A7V4WUR4_CALAY</name>
<organism evidence="1">
    <name type="scientific">Caldithrix abyssi</name>
    <dbReference type="NCBI Taxonomy" id="187145"/>
    <lineage>
        <taxon>Bacteria</taxon>
        <taxon>Pseudomonadati</taxon>
        <taxon>Calditrichota</taxon>
        <taxon>Calditrichia</taxon>
        <taxon>Calditrichales</taxon>
        <taxon>Calditrichaceae</taxon>
        <taxon>Caldithrix</taxon>
    </lineage>
</organism>
<dbReference type="Proteomes" id="UP000885779">
    <property type="component" value="Unassembled WGS sequence"/>
</dbReference>